<proteinExistence type="predicted"/>
<dbReference type="PROSITE" id="PS51257">
    <property type="entry name" value="PROKAR_LIPOPROTEIN"/>
    <property type="match status" value="1"/>
</dbReference>
<reference evidence="3" key="1">
    <citation type="journal article" date="2019" name="Genome Announc.">
        <title>Draft Genome Sequence of Pseudoalteromonas piscicida Strain 36Y ROTHPW, an Hypersaline Seawater Isolate from the South Coast of Sonora, Mexico.</title>
        <authorList>
            <person name="Sanchez-Diaz R."/>
            <person name="Molina-Garza Z.J."/>
            <person name="Cruz-Suarez L.E."/>
            <person name="Selvin J."/>
            <person name="Kiran G.S."/>
            <person name="Ibarra-Gamez J.C."/>
            <person name="Gomez-Gil B."/>
            <person name="Galaviz-Silva L."/>
        </authorList>
    </citation>
    <scope>NUCLEOTIDE SEQUENCE [LARGE SCALE GENOMIC DNA]</scope>
    <source>
        <strain evidence="3">36Y_RITHPW</strain>
    </source>
</reference>
<dbReference type="EMBL" id="NKHF01000025">
    <property type="protein sequence ID" value="PCK32748.1"/>
    <property type="molecule type" value="Genomic_DNA"/>
</dbReference>
<evidence type="ECO:0000313" key="2">
    <source>
        <dbReference type="EMBL" id="PCK32748.1"/>
    </source>
</evidence>
<organism evidence="2 3">
    <name type="scientific">Pseudoalteromonas piscicida</name>
    <dbReference type="NCBI Taxonomy" id="43662"/>
    <lineage>
        <taxon>Bacteria</taxon>
        <taxon>Pseudomonadati</taxon>
        <taxon>Pseudomonadota</taxon>
        <taxon>Gammaproteobacteria</taxon>
        <taxon>Alteromonadales</taxon>
        <taxon>Pseudoalteromonadaceae</taxon>
        <taxon>Pseudoalteromonas</taxon>
    </lineage>
</organism>
<keyword evidence="3" id="KW-1185">Reference proteome</keyword>
<evidence type="ECO:0000313" key="3">
    <source>
        <dbReference type="Proteomes" id="UP000228621"/>
    </source>
</evidence>
<feature type="signal peptide" evidence="1">
    <location>
        <begin position="1"/>
        <end position="24"/>
    </location>
</feature>
<feature type="chain" id="PRO_5012269481" evidence="1">
    <location>
        <begin position="25"/>
        <end position="166"/>
    </location>
</feature>
<comment type="caution">
    <text evidence="2">The sequence shown here is derived from an EMBL/GenBank/DDBJ whole genome shotgun (WGS) entry which is preliminary data.</text>
</comment>
<evidence type="ECO:0000256" key="1">
    <source>
        <dbReference type="SAM" id="SignalP"/>
    </source>
</evidence>
<name>A0A2A5JTJ8_PSEO7</name>
<dbReference type="AlphaFoldDB" id="A0A2A5JTJ8"/>
<accession>A0A2A5JTJ8</accession>
<dbReference type="RefSeq" id="WP_099641186.1">
    <property type="nucleotide sequence ID" value="NZ_NKHF01000025.1"/>
</dbReference>
<gene>
    <name evidence="2" type="ORF">CEX98_05885</name>
</gene>
<dbReference type="OrthoDB" id="6385425at2"/>
<keyword evidence="1" id="KW-0732">Signal</keyword>
<protein>
    <submittedName>
        <fullName evidence="2">Uncharacterized protein</fullName>
    </submittedName>
</protein>
<sequence>MKRFSFSAVISLLLLLWVGSAACATEVNGNNIDDIANEMHLNVAAVLAVDTSLSTPHTKQKFPAAPIKFSGEHAHHEKGLLPERERTSHPSYFLHPQQQAEYALVFALAEHRYIPAAIYEINGPEPLPWYICDTRPNNGFIDNCKPANLLFKGRINYAAQSLSSQY</sequence>
<dbReference type="Proteomes" id="UP000228621">
    <property type="component" value="Unassembled WGS sequence"/>
</dbReference>